<protein>
    <recommendedName>
        <fullName evidence="2">Protein HGH1 homolog</fullName>
    </recommendedName>
</protein>
<dbReference type="InterPro" id="IPR007206">
    <property type="entry name" value="Protein_HGH1_C"/>
</dbReference>
<dbReference type="KEGG" id="ccal:108624749"/>
<comment type="similarity">
    <text evidence="1">Belongs to the HGH1 family.</text>
</comment>
<dbReference type="InterPro" id="IPR007205">
    <property type="entry name" value="Protein_HGH1_N"/>
</dbReference>
<organism evidence="5 6">
    <name type="scientific">Ceratina calcarata</name>
    <dbReference type="NCBI Taxonomy" id="156304"/>
    <lineage>
        <taxon>Eukaryota</taxon>
        <taxon>Metazoa</taxon>
        <taxon>Ecdysozoa</taxon>
        <taxon>Arthropoda</taxon>
        <taxon>Hexapoda</taxon>
        <taxon>Insecta</taxon>
        <taxon>Pterygota</taxon>
        <taxon>Neoptera</taxon>
        <taxon>Endopterygota</taxon>
        <taxon>Hymenoptera</taxon>
        <taxon>Apocrita</taxon>
        <taxon>Aculeata</taxon>
        <taxon>Apoidea</taxon>
        <taxon>Anthophila</taxon>
        <taxon>Apidae</taxon>
        <taxon>Ceratina</taxon>
        <taxon>Zadontomerus</taxon>
    </lineage>
</organism>
<dbReference type="GeneID" id="108624749"/>
<evidence type="ECO:0000313" key="6">
    <source>
        <dbReference type="RefSeq" id="XP_017879783.1"/>
    </source>
</evidence>
<dbReference type="PANTHER" id="PTHR13387">
    <property type="entry name" value="PROTEIN HGH1 HOMOLOG"/>
    <property type="match status" value="1"/>
</dbReference>
<evidence type="ECO:0000256" key="1">
    <source>
        <dbReference type="ARBA" id="ARBA00006712"/>
    </source>
</evidence>
<dbReference type="InterPro" id="IPR039717">
    <property type="entry name" value="Hgh1"/>
</dbReference>
<dbReference type="RefSeq" id="XP_017879783.1">
    <property type="nucleotide sequence ID" value="XM_018024294.2"/>
</dbReference>
<evidence type="ECO:0000259" key="4">
    <source>
        <dbReference type="Pfam" id="PF04064"/>
    </source>
</evidence>
<dbReference type="Pfam" id="PF04063">
    <property type="entry name" value="DUF383"/>
    <property type="match status" value="1"/>
</dbReference>
<dbReference type="Proteomes" id="UP000694925">
    <property type="component" value="Unplaced"/>
</dbReference>
<dbReference type="AlphaFoldDB" id="A0AAJ7N6U4"/>
<dbReference type="InterPro" id="IPR011989">
    <property type="entry name" value="ARM-like"/>
</dbReference>
<evidence type="ECO:0000313" key="5">
    <source>
        <dbReference type="Proteomes" id="UP000694925"/>
    </source>
</evidence>
<feature type="domain" description="Protein HGH1 N-terminal" evidence="3">
    <location>
        <begin position="108"/>
        <end position="278"/>
    </location>
</feature>
<proteinExistence type="inferred from homology"/>
<name>A0AAJ7N6U4_9HYME</name>
<accession>A0AAJ7N6U4</accession>
<dbReference type="InterPro" id="IPR016024">
    <property type="entry name" value="ARM-type_fold"/>
</dbReference>
<evidence type="ECO:0000256" key="2">
    <source>
        <dbReference type="ARBA" id="ARBA00014076"/>
    </source>
</evidence>
<dbReference type="PANTHER" id="PTHR13387:SF9">
    <property type="entry name" value="PROTEIN HGH1 HOMOLOG"/>
    <property type="match status" value="1"/>
</dbReference>
<gene>
    <name evidence="6" type="primary">LOC108624749</name>
</gene>
<keyword evidence="5" id="KW-1185">Reference proteome</keyword>
<dbReference type="SUPFAM" id="SSF48371">
    <property type="entry name" value="ARM repeat"/>
    <property type="match status" value="1"/>
</dbReference>
<dbReference type="Pfam" id="PF04064">
    <property type="entry name" value="DUF384"/>
    <property type="match status" value="1"/>
</dbReference>
<sequence>MEALEQIHKYLNPDVKQPKLKILATEHLSGLTGTAEGRELLLKCPKVLTQLIVMIQDSDTMISKAALQALINITADEAGASACLLISEVQPKDEKYSSNLVQVCIRCIMDKENALADQCCMILNNMTCLLHLMDRVVTLVEKSNYTWEDIVAVFTVTKYNKAGANLHYLAYVINNVSRSPRVRSYLMDKDRTIIQRLLPFMDYKDNLVKRGIIGTVKNCCFDTHSHEWLLSPEVDILSYLLLPLAGPEEFDDEDNDKLPICLQYLPETKEREADPEIRLTLLETLFQLCATKGGRQILREKNTYVILREYHKWEQDKRVLLACENIVDILIRTEEEIGLDNLKEVAVPSEYIEKFHKMDQEFISGT</sequence>
<feature type="domain" description="Protein HGH1 C-terminal" evidence="4">
    <location>
        <begin position="284"/>
        <end position="337"/>
    </location>
</feature>
<reference evidence="6" key="1">
    <citation type="submission" date="2025-08" db="UniProtKB">
        <authorList>
            <consortium name="RefSeq"/>
        </authorList>
    </citation>
    <scope>IDENTIFICATION</scope>
    <source>
        <tissue evidence="6">Whole body</tissue>
    </source>
</reference>
<evidence type="ECO:0000259" key="3">
    <source>
        <dbReference type="Pfam" id="PF04063"/>
    </source>
</evidence>
<dbReference type="Gene3D" id="1.25.10.10">
    <property type="entry name" value="Leucine-rich Repeat Variant"/>
    <property type="match status" value="1"/>
</dbReference>